<organism evidence="1 2">
    <name type="scientific">Mycobacterium ostraviense</name>
    <dbReference type="NCBI Taxonomy" id="2738409"/>
    <lineage>
        <taxon>Bacteria</taxon>
        <taxon>Bacillati</taxon>
        <taxon>Actinomycetota</taxon>
        <taxon>Actinomycetes</taxon>
        <taxon>Mycobacteriales</taxon>
        <taxon>Mycobacteriaceae</taxon>
        <taxon>Mycobacterium</taxon>
    </lineage>
</organism>
<dbReference type="Proteomes" id="UP000077342">
    <property type="component" value="Unassembled WGS sequence"/>
</dbReference>
<protein>
    <submittedName>
        <fullName evidence="1">Uncharacterized protein</fullName>
    </submittedName>
</protein>
<accession>A0A163VKG5</accession>
<dbReference type="EMBL" id="LWCI01000162">
    <property type="protein sequence ID" value="KZS57450.1"/>
    <property type="molecule type" value="Genomic_DNA"/>
</dbReference>
<name>A0A163VKG5_9MYCO</name>
<proteinExistence type="predicted"/>
<evidence type="ECO:0000313" key="1">
    <source>
        <dbReference type="EMBL" id="KZS57450.1"/>
    </source>
</evidence>
<sequence length="65" mass="7125">MAKLRMRSPALVKAIDALTGADYTTVTLDRPGRYNEPKVHQDNGIRLTGYPATVRQLVVTELGQG</sequence>
<gene>
    <name evidence="1" type="ORF">A4G28_03550</name>
</gene>
<dbReference type="RefSeq" id="WP_075513148.1">
    <property type="nucleotide sequence ID" value="NZ_CP089224.1"/>
</dbReference>
<dbReference type="AlphaFoldDB" id="A0A163VKG5"/>
<reference evidence="2" key="1">
    <citation type="submission" date="2016-04" db="EMBL/GenBank/DDBJ databases">
        <authorList>
            <person name="Strapagiel D."/>
            <person name="Borowka P."/>
            <person name="Marciniak B."/>
            <person name="Bakula Z."/>
            <person name="Van Ingen J."/>
            <person name="Safianowska A."/>
            <person name="Dziadek J."/>
            <person name="Jagielski T."/>
        </authorList>
    </citation>
    <scope>NUCLEOTIDE SEQUENCE [LARGE SCALE GENOMIC DNA]</scope>
    <source>
        <strain evidence="2">1010001458</strain>
    </source>
</reference>
<keyword evidence="2" id="KW-1185">Reference proteome</keyword>
<comment type="caution">
    <text evidence="1">The sequence shown here is derived from an EMBL/GenBank/DDBJ whole genome shotgun (WGS) entry which is preliminary data.</text>
</comment>
<evidence type="ECO:0000313" key="2">
    <source>
        <dbReference type="Proteomes" id="UP000077342"/>
    </source>
</evidence>